<dbReference type="KEGG" id="apac:S7S_02325"/>
<proteinExistence type="predicted"/>
<dbReference type="InterPro" id="IPR006076">
    <property type="entry name" value="FAD-dep_OxRdtase"/>
</dbReference>
<dbReference type="Gene3D" id="3.30.9.10">
    <property type="entry name" value="D-Amino Acid Oxidase, subunit A, domain 2"/>
    <property type="match status" value="1"/>
</dbReference>
<dbReference type="OrthoDB" id="211690at2"/>
<gene>
    <name evidence="3" type="ORF">S7S_02325</name>
</gene>
<reference evidence="3 4" key="1">
    <citation type="journal article" date="2012" name="J. Bacteriol.">
        <title>Genome sequence of an alkane-degrading bacterium, Alcanivorax pacificus type strain W11-5, isolated from deep sea sediment.</title>
        <authorList>
            <person name="Lai Q."/>
            <person name="Shao Z."/>
        </authorList>
    </citation>
    <scope>NUCLEOTIDE SEQUENCE [LARGE SCALE GENOMIC DNA]</scope>
    <source>
        <strain evidence="3 4">W11-5</strain>
    </source>
</reference>
<dbReference type="Gene3D" id="3.50.50.60">
    <property type="entry name" value="FAD/NAD(P)-binding domain"/>
    <property type="match status" value="1"/>
</dbReference>
<dbReference type="GO" id="GO:0016491">
    <property type="term" value="F:oxidoreductase activity"/>
    <property type="evidence" value="ECO:0007669"/>
    <property type="project" value="UniProtKB-KW"/>
</dbReference>
<evidence type="ECO:0000256" key="1">
    <source>
        <dbReference type="ARBA" id="ARBA00023002"/>
    </source>
</evidence>
<dbReference type="STRING" id="391936.S7S_02325"/>
<dbReference type="HOGENOM" id="CLU_705707_0_0_6"/>
<dbReference type="AlphaFoldDB" id="A0A0B4XKG2"/>
<dbReference type="SUPFAM" id="SSF51905">
    <property type="entry name" value="FAD/NAD(P)-binding domain"/>
    <property type="match status" value="1"/>
</dbReference>
<evidence type="ECO:0000313" key="3">
    <source>
        <dbReference type="EMBL" id="AJD46887.1"/>
    </source>
</evidence>
<name>A0A0B4XKG2_9GAMM</name>
<dbReference type="Pfam" id="PF01266">
    <property type="entry name" value="DAO"/>
    <property type="match status" value="1"/>
</dbReference>
<keyword evidence="4" id="KW-1185">Reference proteome</keyword>
<keyword evidence="1" id="KW-0560">Oxidoreductase</keyword>
<sequence length="406" mass="44379">MTDAPQHTSTPVDIAIFGGGIAGLWLANLLTQRGYSCVLLERDTLGGQQTLLSQGILHGGLKYALGGALSHESEAIAGMPDRWRASLAGEGDLDLRGVRVLSDTQHLWSAGSLASRFTTFFASRMLRGRIQKLKFNQYPSALHDKAFRGNVYRLDDLVLDTESLVRELAAPIQDRCLHIDPESTTLHWCADGLARIDLPGLSLTPTRTLLAAGNGNAALLAEAGEHDLATDIRAQARPLQMVLVQHRMPHRLYAHCIGASNKPRLTVTTHEQPDGALVWYLGGDLAERGVEMTEDALIRAARAELADLFPWLDFSDAELATVRIDRAEPHQTALVKPDNAYAEARGRLLVTWPTKLTLTPDLGDRVLALLARDQATPAHPQPTLPASLPRAQPGRPVWYRLFGHEA</sequence>
<organism evidence="3 4">
    <name type="scientific">Isoalcanivorax pacificus W11-5</name>
    <dbReference type="NCBI Taxonomy" id="391936"/>
    <lineage>
        <taxon>Bacteria</taxon>
        <taxon>Pseudomonadati</taxon>
        <taxon>Pseudomonadota</taxon>
        <taxon>Gammaproteobacteria</taxon>
        <taxon>Oceanospirillales</taxon>
        <taxon>Alcanivoracaceae</taxon>
        <taxon>Isoalcanivorax</taxon>
    </lineage>
</organism>
<protein>
    <submittedName>
        <fullName evidence="3">FAD-binding oxidoreductase</fullName>
    </submittedName>
</protein>
<feature type="domain" description="FAD dependent oxidoreductase" evidence="2">
    <location>
        <begin position="13"/>
        <end position="311"/>
    </location>
</feature>
<dbReference type="Proteomes" id="UP000006764">
    <property type="component" value="Chromosome"/>
</dbReference>
<evidence type="ECO:0000259" key="2">
    <source>
        <dbReference type="Pfam" id="PF01266"/>
    </source>
</evidence>
<dbReference type="EMBL" id="CP004387">
    <property type="protein sequence ID" value="AJD46887.1"/>
    <property type="molecule type" value="Genomic_DNA"/>
</dbReference>
<dbReference type="InterPro" id="IPR036188">
    <property type="entry name" value="FAD/NAD-bd_sf"/>
</dbReference>
<dbReference type="RefSeq" id="WP_008739335.1">
    <property type="nucleotide sequence ID" value="NZ_CP004387.1"/>
</dbReference>
<accession>A0A0B4XKG2</accession>
<evidence type="ECO:0000313" key="4">
    <source>
        <dbReference type="Proteomes" id="UP000006764"/>
    </source>
</evidence>